<dbReference type="AlphaFoldDB" id="A0A3B1AY30"/>
<name>A0A3B1AY30_9ZZZZ</name>
<evidence type="ECO:0000259" key="1">
    <source>
        <dbReference type="Pfam" id="PF25087"/>
    </source>
</evidence>
<feature type="domain" description="Mannose-1-phosphate guanyltransferase C-terminal" evidence="1">
    <location>
        <begin position="96"/>
        <end position="187"/>
    </location>
</feature>
<proteinExistence type="predicted"/>
<dbReference type="PANTHER" id="PTHR43300:SF4">
    <property type="entry name" value="ACYL-[ACYL-CARRIER-PROTEIN]--UDP-N-ACETYLGLUCOSAMINE O-ACYLTRANSFERASE"/>
    <property type="match status" value="1"/>
</dbReference>
<organism evidence="2">
    <name type="scientific">hydrothermal vent metagenome</name>
    <dbReference type="NCBI Taxonomy" id="652676"/>
    <lineage>
        <taxon>unclassified sequences</taxon>
        <taxon>metagenomes</taxon>
        <taxon>ecological metagenomes</taxon>
    </lineage>
</organism>
<dbReference type="InterPro" id="IPR020019">
    <property type="entry name" value="AcTrfase_PglD-like"/>
</dbReference>
<protein>
    <submittedName>
        <fullName evidence="2">Transferase</fullName>
    </submittedName>
</protein>
<keyword evidence="2" id="KW-0808">Transferase</keyword>
<dbReference type="InterPro" id="IPR056729">
    <property type="entry name" value="GMPPB_C"/>
</dbReference>
<dbReference type="NCBIfam" id="TIGR03570">
    <property type="entry name" value="NeuD_NnaD"/>
    <property type="match status" value="1"/>
</dbReference>
<dbReference type="InterPro" id="IPR050179">
    <property type="entry name" value="Trans_hexapeptide_repeat"/>
</dbReference>
<evidence type="ECO:0000313" key="2">
    <source>
        <dbReference type="EMBL" id="VAX10976.1"/>
    </source>
</evidence>
<dbReference type="GO" id="GO:0016740">
    <property type="term" value="F:transferase activity"/>
    <property type="evidence" value="ECO:0007669"/>
    <property type="project" value="UniProtKB-KW"/>
</dbReference>
<reference evidence="2" key="1">
    <citation type="submission" date="2018-06" db="EMBL/GenBank/DDBJ databases">
        <authorList>
            <person name="Zhirakovskaya E."/>
        </authorList>
    </citation>
    <scope>NUCLEOTIDE SEQUENCE</scope>
</reference>
<dbReference type="Gene3D" id="2.160.10.10">
    <property type="entry name" value="Hexapeptide repeat proteins"/>
    <property type="match status" value="1"/>
</dbReference>
<dbReference type="InterPro" id="IPR011004">
    <property type="entry name" value="Trimer_LpxA-like_sf"/>
</dbReference>
<dbReference type="Pfam" id="PF25087">
    <property type="entry name" value="GMPPB_C"/>
    <property type="match status" value="1"/>
</dbReference>
<dbReference type="SUPFAM" id="SSF51161">
    <property type="entry name" value="Trimeric LpxA-like enzymes"/>
    <property type="match status" value="1"/>
</dbReference>
<gene>
    <name evidence="2" type="ORF">MNBD_GAMMA26-1807</name>
</gene>
<dbReference type="PANTHER" id="PTHR43300">
    <property type="entry name" value="ACETYLTRANSFERASE"/>
    <property type="match status" value="1"/>
</dbReference>
<dbReference type="EMBL" id="UOFX01000080">
    <property type="protein sequence ID" value="VAX10976.1"/>
    <property type="molecule type" value="Genomic_DNA"/>
</dbReference>
<dbReference type="CDD" id="cd03360">
    <property type="entry name" value="LbH_AT_putative"/>
    <property type="match status" value="1"/>
</dbReference>
<sequence>MKNKLIIFGAGEIAQLAHYYFNTDSNYDVIAFTVDSSHLTDSTFCGLPVLAFEEIVAHYPPKQYFLFIALSYSKLNSIRKEKYIAAKTLGYKLASFISPNATILNNGNIGDNCFIFENNVIQPFVTIGNNVILWSGNHVGHHSMIRDHCFIASHVVISGGVEIQEQCFIGVNATLRDHITIGKKCVIGAGTLLLADTKPEGVYIGTSTNRSERQSSELKEI</sequence>
<accession>A0A3B1AY30</accession>